<evidence type="ECO:0000256" key="1">
    <source>
        <dbReference type="SAM" id="MobiDB-lite"/>
    </source>
</evidence>
<accession>A0A4C2A597</accession>
<comment type="caution">
    <text evidence="2">The sequence shown here is derived from an EMBL/GenBank/DDBJ whole genome shotgun (WGS) entry which is preliminary data.</text>
</comment>
<feature type="compositionally biased region" description="Basic residues" evidence="1">
    <location>
        <begin position="44"/>
        <end position="54"/>
    </location>
</feature>
<keyword evidence="3" id="KW-1185">Reference proteome</keyword>
<proteinExistence type="predicted"/>
<reference evidence="2 3" key="1">
    <citation type="journal article" date="2019" name="Commun. Biol.">
        <title>The bagworm genome reveals a unique fibroin gene that provides high tensile strength.</title>
        <authorList>
            <person name="Kono N."/>
            <person name="Nakamura H."/>
            <person name="Ohtoshi R."/>
            <person name="Tomita M."/>
            <person name="Numata K."/>
            <person name="Arakawa K."/>
        </authorList>
    </citation>
    <scope>NUCLEOTIDE SEQUENCE [LARGE SCALE GENOMIC DNA]</scope>
</reference>
<name>A0A4C2A597_EUMVA</name>
<dbReference type="AlphaFoldDB" id="A0A4C2A597"/>
<evidence type="ECO:0000313" key="2">
    <source>
        <dbReference type="EMBL" id="GBP95360.1"/>
    </source>
</evidence>
<gene>
    <name evidence="2" type="ORF">EVAR_85944_1</name>
</gene>
<feature type="region of interest" description="Disordered" evidence="1">
    <location>
        <begin position="25"/>
        <end position="57"/>
    </location>
</feature>
<dbReference type="Proteomes" id="UP000299102">
    <property type="component" value="Unassembled WGS sequence"/>
</dbReference>
<dbReference type="EMBL" id="BGZK01002615">
    <property type="protein sequence ID" value="GBP95360.1"/>
    <property type="molecule type" value="Genomic_DNA"/>
</dbReference>
<protein>
    <submittedName>
        <fullName evidence="2">Uncharacterized protein</fullName>
    </submittedName>
</protein>
<evidence type="ECO:0000313" key="3">
    <source>
        <dbReference type="Proteomes" id="UP000299102"/>
    </source>
</evidence>
<organism evidence="2 3">
    <name type="scientific">Eumeta variegata</name>
    <name type="common">Bagworm moth</name>
    <name type="synonym">Eumeta japonica</name>
    <dbReference type="NCBI Taxonomy" id="151549"/>
    <lineage>
        <taxon>Eukaryota</taxon>
        <taxon>Metazoa</taxon>
        <taxon>Ecdysozoa</taxon>
        <taxon>Arthropoda</taxon>
        <taxon>Hexapoda</taxon>
        <taxon>Insecta</taxon>
        <taxon>Pterygota</taxon>
        <taxon>Neoptera</taxon>
        <taxon>Endopterygota</taxon>
        <taxon>Lepidoptera</taxon>
        <taxon>Glossata</taxon>
        <taxon>Ditrysia</taxon>
        <taxon>Tineoidea</taxon>
        <taxon>Psychidae</taxon>
        <taxon>Oiketicinae</taxon>
        <taxon>Eumeta</taxon>
    </lineage>
</organism>
<sequence length="114" mass="13727">MKLHDLEHKIETKLENKMHEIMENPEKIGNSCHSQRKLPEATSRHRSMNRKRNEKHLQLRRLQLNTKNPKRIPKTEAQHCHDDNGRMLRCAETAESLGYEQEWLFMDENTERLE</sequence>